<keyword evidence="3" id="KW-1185">Reference proteome</keyword>
<comment type="caution">
    <text evidence="2">The sequence shown here is derived from an EMBL/GenBank/DDBJ whole genome shotgun (WGS) entry which is preliminary data.</text>
</comment>
<keyword evidence="1" id="KW-0472">Membrane</keyword>
<evidence type="ECO:0000313" key="2">
    <source>
        <dbReference type="EMBL" id="MDR6529989.1"/>
    </source>
</evidence>
<feature type="transmembrane region" description="Helical" evidence="1">
    <location>
        <begin position="67"/>
        <end position="85"/>
    </location>
</feature>
<name>A0ABU1MUX0_9CAUL</name>
<keyword evidence="1" id="KW-0812">Transmembrane</keyword>
<dbReference type="RefSeq" id="WP_056753298.1">
    <property type="nucleotide sequence ID" value="NZ_BMLD01000007.1"/>
</dbReference>
<accession>A0ABU1MUX0</accession>
<organism evidence="2 3">
    <name type="scientific">Caulobacter rhizosphaerae</name>
    <dbReference type="NCBI Taxonomy" id="2010972"/>
    <lineage>
        <taxon>Bacteria</taxon>
        <taxon>Pseudomonadati</taxon>
        <taxon>Pseudomonadota</taxon>
        <taxon>Alphaproteobacteria</taxon>
        <taxon>Caulobacterales</taxon>
        <taxon>Caulobacteraceae</taxon>
        <taxon>Caulobacter</taxon>
    </lineage>
</organism>
<feature type="transmembrane region" description="Helical" evidence="1">
    <location>
        <begin position="97"/>
        <end position="115"/>
    </location>
</feature>
<feature type="transmembrane region" description="Helical" evidence="1">
    <location>
        <begin position="41"/>
        <end position="60"/>
    </location>
</feature>
<feature type="transmembrane region" description="Helical" evidence="1">
    <location>
        <begin position="127"/>
        <end position="151"/>
    </location>
</feature>
<evidence type="ECO:0000256" key="1">
    <source>
        <dbReference type="SAM" id="Phobius"/>
    </source>
</evidence>
<feature type="transmembrane region" description="Helical" evidence="1">
    <location>
        <begin position="192"/>
        <end position="214"/>
    </location>
</feature>
<reference evidence="2 3" key="1">
    <citation type="submission" date="2023-07" db="EMBL/GenBank/DDBJ databases">
        <title>Sorghum-associated microbial communities from plants grown in Nebraska, USA.</title>
        <authorList>
            <person name="Schachtman D."/>
        </authorList>
    </citation>
    <scope>NUCLEOTIDE SEQUENCE [LARGE SCALE GENOMIC DNA]</scope>
    <source>
        <strain evidence="2 3">DS2154</strain>
    </source>
</reference>
<gene>
    <name evidence="2" type="ORF">J2800_000713</name>
</gene>
<keyword evidence="1" id="KW-1133">Transmembrane helix</keyword>
<evidence type="ECO:0008006" key="4">
    <source>
        <dbReference type="Google" id="ProtNLM"/>
    </source>
</evidence>
<protein>
    <recommendedName>
        <fullName evidence="4">Membrane-anchored protein</fullName>
    </recommendedName>
</protein>
<dbReference type="Proteomes" id="UP001262754">
    <property type="component" value="Unassembled WGS sequence"/>
</dbReference>
<dbReference type="EMBL" id="JAVDRL010000002">
    <property type="protein sequence ID" value="MDR6529989.1"/>
    <property type="molecule type" value="Genomic_DNA"/>
</dbReference>
<sequence>MTDAAEPIAKPYRVHMVAAVIVAGLLWLADGRLWPSVADRLGRFFWLFFLLQLVPNAWLLRSRLGRIVATLLYGGFFWIAGEGLSARAAESSGARNLILLGGACILAVIAANVIWDRAPQAWRARIAASRITYGVGSCVLLVLGGGVIWTVTGAVDEGVGASGRVGLTALLLAMAGGLVLGLWRLEGWARAFACWAVVGLTWMGIMTGLATGAAPAGIGLGGWLLATLPPLIVGAVLLAYYRISKAYRV</sequence>
<feature type="transmembrane region" description="Helical" evidence="1">
    <location>
        <begin position="12"/>
        <end position="29"/>
    </location>
</feature>
<feature type="transmembrane region" description="Helical" evidence="1">
    <location>
        <begin position="220"/>
        <end position="241"/>
    </location>
</feature>
<evidence type="ECO:0000313" key="3">
    <source>
        <dbReference type="Proteomes" id="UP001262754"/>
    </source>
</evidence>
<feature type="transmembrane region" description="Helical" evidence="1">
    <location>
        <begin position="163"/>
        <end position="185"/>
    </location>
</feature>
<proteinExistence type="predicted"/>